<keyword evidence="2" id="KW-0472">Membrane</keyword>
<gene>
    <name evidence="4" type="ORF">EHT87_06225</name>
</gene>
<reference evidence="4 5" key="1">
    <citation type="submission" date="2018-11" db="EMBL/GenBank/DDBJ databases">
        <authorList>
            <person name="Zhou Z."/>
            <person name="Wang G."/>
        </authorList>
    </citation>
    <scope>NUCLEOTIDE SEQUENCE [LARGE SCALE GENOMIC DNA]</scope>
    <source>
        <strain evidence="4 5">KCTC42998</strain>
    </source>
</reference>
<sequence length="567" mass="64181">MFLPKSSIDQLAFIAIVTGSLLLHTVDVLAQQPQRPVTPPVREGEIDNQEITIEKNRKIEMPPANRLFNKIPSIKPSTEQRKLTYEFNDRVLSVGDPKLAPTALPIPAAQSEQQQLFNNYVKLGAGNYSSFYGEAFGSGQVMENIAVDGSFKHLSSGIGPVDGKNSATSENRLKLNGNYQTDAFKFSANLGYDREAFYFYGYRRPQEIDRESIRQKLTTTQFRIGIENVDPEKNIDYSLKTGIVSLKDNYEATELDWGTNLKGSVGITDHFVALFAADAYVTQRTDGPVDNRNLFRVKPTFKYSNSLLTLTFGVNAVNESDKRQSINRTRAFPVLDLDVVPAGNIHFFAGVDGDINRNTLRTFLNENRWLAPQVVLANTEKTWDIYGGSKGELGSGISYEGKVSYARYRNFYGFNNTWPDTSKFFVVYDGNLTHVLTVSGQVGYTYKDVFRSTLRADFYDYSLSRMEAAWHRPKVSGTWSNSFIVNKKLFITTDLYHYQGMQGKNFVTNQIVTLKPIWDLNLKIDYFLGKQVSAFVSLNNIIGRNYQRYLYYPQQGLNFLGGLSYSF</sequence>
<dbReference type="InterPro" id="IPR036942">
    <property type="entry name" value="Beta-barrel_TonB_sf"/>
</dbReference>
<evidence type="ECO:0000256" key="3">
    <source>
        <dbReference type="ARBA" id="ARBA00023237"/>
    </source>
</evidence>
<name>A0A3P1CXB0_9BACT</name>
<dbReference type="EMBL" id="RQJP01000001">
    <property type="protein sequence ID" value="RRB17869.1"/>
    <property type="molecule type" value="Genomic_DNA"/>
</dbReference>
<dbReference type="AlphaFoldDB" id="A0A3P1CXB0"/>
<dbReference type="OrthoDB" id="1264254at2"/>
<keyword evidence="5" id="KW-1185">Reference proteome</keyword>
<evidence type="ECO:0000313" key="5">
    <source>
        <dbReference type="Proteomes" id="UP000274271"/>
    </source>
</evidence>
<comment type="subcellular location">
    <subcellularLocation>
        <location evidence="1">Cell outer membrane</location>
    </subcellularLocation>
</comment>
<keyword evidence="3" id="KW-0998">Cell outer membrane</keyword>
<keyword evidence="4" id="KW-0675">Receptor</keyword>
<dbReference type="SUPFAM" id="SSF56935">
    <property type="entry name" value="Porins"/>
    <property type="match status" value="1"/>
</dbReference>
<dbReference type="Gene3D" id="2.40.170.20">
    <property type="entry name" value="TonB-dependent receptor, beta-barrel domain"/>
    <property type="match status" value="1"/>
</dbReference>
<protein>
    <submittedName>
        <fullName evidence="4">TonB-dependent receptor</fullName>
    </submittedName>
</protein>
<evidence type="ECO:0000313" key="4">
    <source>
        <dbReference type="EMBL" id="RRB17869.1"/>
    </source>
</evidence>
<dbReference type="RefSeq" id="WP_124904900.1">
    <property type="nucleotide sequence ID" value="NZ_RQJP01000001.1"/>
</dbReference>
<evidence type="ECO:0000256" key="1">
    <source>
        <dbReference type="ARBA" id="ARBA00004442"/>
    </source>
</evidence>
<proteinExistence type="predicted"/>
<dbReference type="GO" id="GO:0009279">
    <property type="term" value="C:cell outer membrane"/>
    <property type="evidence" value="ECO:0007669"/>
    <property type="project" value="UniProtKB-SubCell"/>
</dbReference>
<accession>A0A3P1CXB0</accession>
<organism evidence="4 5">
    <name type="scientific">Larkinella knui</name>
    <dbReference type="NCBI Taxonomy" id="2025310"/>
    <lineage>
        <taxon>Bacteria</taxon>
        <taxon>Pseudomonadati</taxon>
        <taxon>Bacteroidota</taxon>
        <taxon>Cytophagia</taxon>
        <taxon>Cytophagales</taxon>
        <taxon>Spirosomataceae</taxon>
        <taxon>Larkinella</taxon>
    </lineage>
</organism>
<evidence type="ECO:0000256" key="2">
    <source>
        <dbReference type="ARBA" id="ARBA00023136"/>
    </source>
</evidence>
<comment type="caution">
    <text evidence="4">The sequence shown here is derived from an EMBL/GenBank/DDBJ whole genome shotgun (WGS) entry which is preliminary data.</text>
</comment>
<dbReference type="Proteomes" id="UP000274271">
    <property type="component" value="Unassembled WGS sequence"/>
</dbReference>